<dbReference type="EMBL" id="MNBE01000358">
    <property type="protein sequence ID" value="OKP10332.1"/>
    <property type="molecule type" value="Genomic_DNA"/>
</dbReference>
<feature type="region of interest" description="Disordered" evidence="1">
    <location>
        <begin position="16"/>
        <end position="37"/>
    </location>
</feature>
<evidence type="ECO:0000313" key="2">
    <source>
        <dbReference type="EMBL" id="OKP10332.1"/>
    </source>
</evidence>
<evidence type="ECO:0000256" key="1">
    <source>
        <dbReference type="SAM" id="MobiDB-lite"/>
    </source>
</evidence>
<dbReference type="AlphaFoldDB" id="A0A1Q5UCY6"/>
<dbReference type="Proteomes" id="UP000186955">
    <property type="component" value="Unassembled WGS sequence"/>
</dbReference>
<organism evidence="2 3">
    <name type="scientific">Penicillium subrubescens</name>
    <dbReference type="NCBI Taxonomy" id="1316194"/>
    <lineage>
        <taxon>Eukaryota</taxon>
        <taxon>Fungi</taxon>
        <taxon>Dikarya</taxon>
        <taxon>Ascomycota</taxon>
        <taxon>Pezizomycotina</taxon>
        <taxon>Eurotiomycetes</taxon>
        <taxon>Eurotiomycetidae</taxon>
        <taxon>Eurotiales</taxon>
        <taxon>Aspergillaceae</taxon>
        <taxon>Penicillium</taxon>
    </lineage>
</organism>
<evidence type="ECO:0000313" key="3">
    <source>
        <dbReference type="Proteomes" id="UP000186955"/>
    </source>
</evidence>
<accession>A0A1Q5UCY6</accession>
<keyword evidence="3" id="KW-1185">Reference proteome</keyword>
<sequence length="177" mass="19752">MSQTSLSSPIAIADHYGSQLCDPHPTVSHQRSDKDRDRVRINSQCSSVDLPNSEDKDENAFSRYLPYSLLQHIRTASSNAIAAQGVQVASIDTKWRHHEDRPPVGQGYIGSVQHYYRTEEVHPLVRDSGPGLVMQGNPVTLTLRRSTRTSMLPTKGESAMRCIDKHPTILRPPTRPS</sequence>
<comment type="caution">
    <text evidence="2">The sequence shown here is derived from an EMBL/GenBank/DDBJ whole genome shotgun (WGS) entry which is preliminary data.</text>
</comment>
<gene>
    <name evidence="2" type="ORF">PENSUB_4249</name>
</gene>
<reference evidence="2 3" key="1">
    <citation type="submission" date="2016-10" db="EMBL/GenBank/DDBJ databases">
        <title>Genome sequence of the ascomycete fungus Penicillium subrubescens.</title>
        <authorList>
            <person name="De Vries R.P."/>
            <person name="Peng M."/>
            <person name="Dilokpimol A."/>
            <person name="Hilden K."/>
            <person name="Makela M.R."/>
            <person name="Grigoriev I."/>
            <person name="Riley R."/>
            <person name="Granchi Z."/>
        </authorList>
    </citation>
    <scope>NUCLEOTIDE SEQUENCE [LARGE SCALE GENOMIC DNA]</scope>
    <source>
        <strain evidence="2 3">CBS 132785</strain>
    </source>
</reference>
<proteinExistence type="predicted"/>
<protein>
    <submittedName>
        <fullName evidence="2">Uncharacterized protein</fullName>
    </submittedName>
</protein>
<name>A0A1Q5UCY6_9EURO</name>